<comment type="caution">
    <text evidence="1">The sequence shown here is derived from an EMBL/GenBank/DDBJ whole genome shotgun (WGS) entry which is preliminary data.</text>
</comment>
<reference evidence="1 2" key="1">
    <citation type="submission" date="2020-02" db="EMBL/GenBank/DDBJ databases">
        <title>Draft genome sequence of Lactococcus sp. Hs20B0-1.</title>
        <authorList>
            <person name="Noda S."/>
            <person name="Yuki M."/>
            <person name="Ohkuma M."/>
        </authorList>
    </citation>
    <scope>NUCLEOTIDE SEQUENCE [LARGE SCALE GENOMIC DNA]</scope>
    <source>
        <strain evidence="1 2">Hs20B0-1</strain>
    </source>
</reference>
<dbReference type="AlphaFoldDB" id="A0A6A0B787"/>
<proteinExistence type="predicted"/>
<evidence type="ECO:0000313" key="1">
    <source>
        <dbReference type="EMBL" id="GFH41299.1"/>
    </source>
</evidence>
<name>A0A6A0B787_9LACT</name>
<dbReference type="Proteomes" id="UP000475928">
    <property type="component" value="Unassembled WGS sequence"/>
</dbReference>
<gene>
    <name evidence="1" type="ORF">Hs20B_16970</name>
</gene>
<dbReference type="RefSeq" id="WP_172357650.1">
    <property type="nucleotide sequence ID" value="NZ_BLLH01000011.1"/>
</dbReference>
<sequence>MTLDVDKQNMTIMGVKFTNRQDFRGVWYVLSSSMIEGWVPIVKDVEELKEYIFTKRTELQNG</sequence>
<keyword evidence="2" id="KW-1185">Reference proteome</keyword>
<organism evidence="1 2">
    <name type="scientific">Pseudolactococcus insecticola</name>
    <dbReference type="NCBI Taxonomy" id="2709158"/>
    <lineage>
        <taxon>Bacteria</taxon>
        <taxon>Bacillati</taxon>
        <taxon>Bacillota</taxon>
        <taxon>Bacilli</taxon>
        <taxon>Lactobacillales</taxon>
        <taxon>Streptococcaceae</taxon>
        <taxon>Pseudolactococcus</taxon>
    </lineage>
</organism>
<evidence type="ECO:0000313" key="2">
    <source>
        <dbReference type="Proteomes" id="UP000475928"/>
    </source>
</evidence>
<protein>
    <submittedName>
        <fullName evidence="1">Uncharacterized protein</fullName>
    </submittedName>
</protein>
<dbReference type="EMBL" id="BLLH01000011">
    <property type="protein sequence ID" value="GFH41299.1"/>
    <property type="molecule type" value="Genomic_DNA"/>
</dbReference>
<accession>A0A6A0B787</accession>